<feature type="compositionally biased region" description="Basic and acidic residues" evidence="1">
    <location>
        <begin position="35"/>
        <end position="45"/>
    </location>
</feature>
<gene>
    <name evidence="2" type="ORF">B296_00032510</name>
</gene>
<dbReference type="GO" id="GO:0071013">
    <property type="term" value="C:catalytic step 2 spliceosome"/>
    <property type="evidence" value="ECO:0007669"/>
    <property type="project" value="TreeGrafter"/>
</dbReference>
<evidence type="ECO:0000313" key="3">
    <source>
        <dbReference type="Proteomes" id="UP000287651"/>
    </source>
</evidence>
<dbReference type="GO" id="GO:0003723">
    <property type="term" value="F:RNA binding"/>
    <property type="evidence" value="ECO:0007669"/>
    <property type="project" value="TreeGrafter"/>
</dbReference>
<name>A0A427A0X3_ENSVE</name>
<dbReference type="PANTHER" id="PTHR13316">
    <property type="entry name" value="ZINC FINGER, CCHC DOMAIN CONTAINING 8"/>
    <property type="match status" value="1"/>
</dbReference>
<accession>A0A427A0X3</accession>
<feature type="region of interest" description="Disordered" evidence="1">
    <location>
        <begin position="1"/>
        <end position="171"/>
    </location>
</feature>
<reference evidence="2 3" key="1">
    <citation type="journal article" date="2014" name="Agronomy (Basel)">
        <title>A Draft Genome Sequence for Ensete ventricosum, the Drought-Tolerant Tree Against Hunger.</title>
        <authorList>
            <person name="Harrison J."/>
            <person name="Moore K.A."/>
            <person name="Paszkiewicz K."/>
            <person name="Jones T."/>
            <person name="Grant M."/>
            <person name="Ambacheew D."/>
            <person name="Muzemil S."/>
            <person name="Studholme D.J."/>
        </authorList>
    </citation>
    <scope>NUCLEOTIDE SEQUENCE [LARGE SCALE GENOMIC DNA]</scope>
</reference>
<dbReference type="AlphaFoldDB" id="A0A427A0X3"/>
<dbReference type="InterPro" id="IPR052115">
    <property type="entry name" value="NEXT_complex_subunit_ZCCHC8"/>
</dbReference>
<feature type="compositionally biased region" description="Acidic residues" evidence="1">
    <location>
        <begin position="22"/>
        <end position="34"/>
    </location>
</feature>
<dbReference type="Proteomes" id="UP000287651">
    <property type="component" value="Unassembled WGS sequence"/>
</dbReference>
<evidence type="ECO:0000256" key="1">
    <source>
        <dbReference type="SAM" id="MobiDB-lite"/>
    </source>
</evidence>
<organism evidence="2 3">
    <name type="scientific">Ensete ventricosum</name>
    <name type="common">Abyssinian banana</name>
    <name type="synonym">Musa ensete</name>
    <dbReference type="NCBI Taxonomy" id="4639"/>
    <lineage>
        <taxon>Eukaryota</taxon>
        <taxon>Viridiplantae</taxon>
        <taxon>Streptophyta</taxon>
        <taxon>Embryophyta</taxon>
        <taxon>Tracheophyta</taxon>
        <taxon>Spermatophyta</taxon>
        <taxon>Magnoliopsida</taxon>
        <taxon>Liliopsida</taxon>
        <taxon>Zingiberales</taxon>
        <taxon>Musaceae</taxon>
        <taxon>Ensete</taxon>
    </lineage>
</organism>
<protein>
    <submittedName>
        <fullName evidence="2">Uncharacterized protein</fullName>
    </submittedName>
</protein>
<dbReference type="EMBL" id="AMZH03004192">
    <property type="protein sequence ID" value="RRT69895.1"/>
    <property type="molecule type" value="Genomic_DNA"/>
</dbReference>
<evidence type="ECO:0000313" key="2">
    <source>
        <dbReference type="EMBL" id="RRT69895.1"/>
    </source>
</evidence>
<dbReference type="PANTHER" id="PTHR13316:SF0">
    <property type="entry name" value="ZINC FINGER CCHC DOMAIN-CONTAINING PROTEIN 8"/>
    <property type="match status" value="1"/>
</dbReference>
<sequence>MSFHVFADVDDEDQPSGITIYADEETKEEYEDGELPERSEPEPPQRKMTVKFPGINAPILENADHHRWASPSTGSGYSPRYSPYNHNPMPRSPDLGRSLSDRGWRSPLHYETSPAHSPRSPYPYPSATQSPNDHQWSHDHWSNKSSYGRIPDSASQKAQDRHDHRGSHHRR</sequence>
<proteinExistence type="predicted"/>
<comment type="caution">
    <text evidence="2">The sequence shown here is derived from an EMBL/GenBank/DDBJ whole genome shotgun (WGS) entry which is preliminary data.</text>
</comment>